<sequence length="154" mass="17181">VLVCVFGPKPEMYFYGSPYFVSVNVSVKINPVDLPKMDDDSRSSAMAFMSYVNVADTLKPSFFSSVTNANKITVMSTVVSATLPKTTKTDLSTPANFTLRHITPLDCDAFLFCMDWETNAWDSCFLISTRNRHSVCSCKRLTTFALISQTDPCR</sequence>
<keyword evidence="8" id="KW-1185">Reference proteome</keyword>
<feature type="non-terminal residue" evidence="7">
    <location>
        <position position="154"/>
    </location>
</feature>
<evidence type="ECO:0000256" key="3">
    <source>
        <dbReference type="ARBA" id="ARBA00022989"/>
    </source>
</evidence>
<dbReference type="OrthoDB" id="1100386at2759"/>
<evidence type="ECO:0000256" key="5">
    <source>
        <dbReference type="ARBA" id="ARBA00023157"/>
    </source>
</evidence>
<gene>
    <name evidence="7" type="ORF">DAT39_011901</name>
</gene>
<dbReference type="PANTHER" id="PTHR12011">
    <property type="entry name" value="ADHESION G-PROTEIN COUPLED RECEPTOR"/>
    <property type="match status" value="1"/>
</dbReference>
<reference evidence="7" key="1">
    <citation type="submission" date="2020-07" db="EMBL/GenBank/DDBJ databases">
        <title>Clarias magur genome sequencing, assembly and annotation.</title>
        <authorList>
            <person name="Kushwaha B."/>
            <person name="Kumar R."/>
            <person name="Das P."/>
            <person name="Joshi C.G."/>
            <person name="Kumar D."/>
            <person name="Nagpure N.S."/>
            <person name="Pandey M."/>
            <person name="Agarwal S."/>
            <person name="Srivastava S."/>
            <person name="Singh M."/>
            <person name="Sahoo L."/>
            <person name="Jayasankar P."/>
            <person name="Meher P.K."/>
            <person name="Koringa P.G."/>
            <person name="Iquebal M.A."/>
            <person name="Das S.P."/>
            <person name="Bit A."/>
            <person name="Patnaik S."/>
            <person name="Patel N."/>
            <person name="Shah T.M."/>
            <person name="Hinsu A."/>
            <person name="Jena J.K."/>
        </authorList>
    </citation>
    <scope>NUCLEOTIDE SEQUENCE</scope>
    <source>
        <strain evidence="7">CIFAMagur01</strain>
        <tissue evidence="7">Testis</tissue>
    </source>
</reference>
<keyword evidence="4" id="KW-0472">Membrane</keyword>
<keyword evidence="7" id="KW-0675">Receptor</keyword>
<comment type="caution">
    <text evidence="7">The sequence shown here is derived from an EMBL/GenBank/DDBJ whole genome shotgun (WGS) entry which is preliminary data.</text>
</comment>
<dbReference type="GO" id="GO:0005886">
    <property type="term" value="C:plasma membrane"/>
    <property type="evidence" value="ECO:0007669"/>
    <property type="project" value="TreeGrafter"/>
</dbReference>
<comment type="subcellular location">
    <subcellularLocation>
        <location evidence="1">Membrane</location>
    </subcellularLocation>
</comment>
<evidence type="ECO:0000259" key="6">
    <source>
        <dbReference type="PROSITE" id="PS50221"/>
    </source>
</evidence>
<dbReference type="InterPro" id="IPR046338">
    <property type="entry name" value="GAIN_dom_sf"/>
</dbReference>
<dbReference type="EMBL" id="QNUK01000202">
    <property type="protein sequence ID" value="KAF5898377.1"/>
    <property type="molecule type" value="Genomic_DNA"/>
</dbReference>
<dbReference type="InterPro" id="IPR057244">
    <property type="entry name" value="GAIN_B"/>
</dbReference>
<keyword evidence="2" id="KW-0812">Transmembrane</keyword>
<feature type="domain" description="GAIN-B" evidence="6">
    <location>
        <begin position="10"/>
        <end position="154"/>
    </location>
</feature>
<keyword evidence="3" id="KW-1133">Transmembrane helix</keyword>
<evidence type="ECO:0000313" key="8">
    <source>
        <dbReference type="Proteomes" id="UP000727407"/>
    </source>
</evidence>
<name>A0A8J4UHZ9_CLAMG</name>
<feature type="non-terminal residue" evidence="7">
    <location>
        <position position="1"/>
    </location>
</feature>
<proteinExistence type="predicted"/>
<organism evidence="7 8">
    <name type="scientific">Clarias magur</name>
    <name type="common">Asian catfish</name>
    <name type="synonym">Macropteronotus magur</name>
    <dbReference type="NCBI Taxonomy" id="1594786"/>
    <lineage>
        <taxon>Eukaryota</taxon>
        <taxon>Metazoa</taxon>
        <taxon>Chordata</taxon>
        <taxon>Craniata</taxon>
        <taxon>Vertebrata</taxon>
        <taxon>Euteleostomi</taxon>
        <taxon>Actinopterygii</taxon>
        <taxon>Neopterygii</taxon>
        <taxon>Teleostei</taxon>
        <taxon>Ostariophysi</taxon>
        <taxon>Siluriformes</taxon>
        <taxon>Clariidae</taxon>
        <taxon>Clarias</taxon>
    </lineage>
</organism>
<accession>A0A8J4UHZ9</accession>
<evidence type="ECO:0000313" key="7">
    <source>
        <dbReference type="EMBL" id="KAF5898377.1"/>
    </source>
</evidence>
<evidence type="ECO:0000256" key="4">
    <source>
        <dbReference type="ARBA" id="ARBA00023136"/>
    </source>
</evidence>
<evidence type="ECO:0000256" key="1">
    <source>
        <dbReference type="ARBA" id="ARBA00004370"/>
    </source>
</evidence>
<evidence type="ECO:0000256" key="2">
    <source>
        <dbReference type="ARBA" id="ARBA00022692"/>
    </source>
</evidence>
<dbReference type="GO" id="GO:0007189">
    <property type="term" value="P:adenylate cyclase-activating G protein-coupled receptor signaling pathway"/>
    <property type="evidence" value="ECO:0007669"/>
    <property type="project" value="TreeGrafter"/>
</dbReference>
<keyword evidence="5" id="KW-1015">Disulfide bond</keyword>
<dbReference type="PROSITE" id="PS50221">
    <property type="entry name" value="GAIN_B"/>
    <property type="match status" value="1"/>
</dbReference>
<dbReference type="Proteomes" id="UP000727407">
    <property type="component" value="Unassembled WGS sequence"/>
</dbReference>
<dbReference type="AlphaFoldDB" id="A0A8J4UHZ9"/>
<dbReference type="Gene3D" id="2.60.220.50">
    <property type="match status" value="1"/>
</dbReference>
<dbReference type="GO" id="GO:0004930">
    <property type="term" value="F:G protein-coupled receptor activity"/>
    <property type="evidence" value="ECO:0007669"/>
    <property type="project" value="TreeGrafter"/>
</dbReference>
<dbReference type="PANTHER" id="PTHR12011:SF469">
    <property type="entry name" value="ADHESION G PROTEIN-COUPLED RECEPTOR E1-RELATED"/>
    <property type="match status" value="1"/>
</dbReference>
<protein>
    <submittedName>
        <fullName evidence="7">Adhesion G protein-coupled receptor E3-like</fullName>
    </submittedName>
</protein>